<dbReference type="InterPro" id="IPR001314">
    <property type="entry name" value="Peptidase_S1A"/>
</dbReference>
<protein>
    <recommendedName>
        <fullName evidence="5">Peptidase S1 domain-containing protein</fullName>
    </recommendedName>
</protein>
<dbReference type="RefSeq" id="XP_030834985.1">
    <property type="nucleotide sequence ID" value="XM_030979125.1"/>
</dbReference>
<dbReference type="FunFam" id="2.40.10.10:FF:000060">
    <property type="entry name" value="Acrosin"/>
    <property type="match status" value="1"/>
</dbReference>
<name>A0A7M7NE21_STRPU</name>
<keyword evidence="3" id="KW-0720">Serine protease</keyword>
<dbReference type="PROSITE" id="PS00134">
    <property type="entry name" value="TRYPSIN_HIS"/>
    <property type="match status" value="1"/>
</dbReference>
<dbReference type="GO" id="GO:0004252">
    <property type="term" value="F:serine-type endopeptidase activity"/>
    <property type="evidence" value="ECO:0007669"/>
    <property type="project" value="InterPro"/>
</dbReference>
<dbReference type="PANTHER" id="PTHR24252">
    <property type="entry name" value="ACROSIN-RELATED"/>
    <property type="match status" value="1"/>
</dbReference>
<dbReference type="SUPFAM" id="SSF50494">
    <property type="entry name" value="Trypsin-like serine proteases"/>
    <property type="match status" value="1"/>
</dbReference>
<dbReference type="KEGG" id="spu:115921566"/>
<dbReference type="InterPro" id="IPR043504">
    <property type="entry name" value="Peptidase_S1_PA_chymotrypsin"/>
</dbReference>
<dbReference type="InterPro" id="IPR001254">
    <property type="entry name" value="Trypsin_dom"/>
</dbReference>
<evidence type="ECO:0000259" key="5">
    <source>
        <dbReference type="PROSITE" id="PS50240"/>
    </source>
</evidence>
<dbReference type="OrthoDB" id="10002959at2759"/>
<evidence type="ECO:0000256" key="2">
    <source>
        <dbReference type="ARBA" id="ARBA00022801"/>
    </source>
</evidence>
<keyword evidence="2" id="KW-0378">Hydrolase</keyword>
<proteinExistence type="predicted"/>
<dbReference type="AlphaFoldDB" id="A0A7M7NE21"/>
<evidence type="ECO:0000256" key="4">
    <source>
        <dbReference type="ARBA" id="ARBA00023157"/>
    </source>
</evidence>
<dbReference type="EnsemblMetazoa" id="XM_030979125">
    <property type="protein sequence ID" value="XP_030834985"/>
    <property type="gene ID" value="LOC115921566"/>
</dbReference>
<dbReference type="GO" id="GO:0006508">
    <property type="term" value="P:proteolysis"/>
    <property type="evidence" value="ECO:0007669"/>
    <property type="project" value="UniProtKB-KW"/>
</dbReference>
<keyword evidence="1" id="KW-0645">Protease</keyword>
<dbReference type="InterPro" id="IPR009003">
    <property type="entry name" value="Peptidase_S1_PA"/>
</dbReference>
<dbReference type="Gene3D" id="2.40.10.10">
    <property type="entry name" value="Trypsin-like serine proteases"/>
    <property type="match status" value="2"/>
</dbReference>
<keyword evidence="7" id="KW-1185">Reference proteome</keyword>
<dbReference type="Proteomes" id="UP000007110">
    <property type="component" value="Unassembled WGS sequence"/>
</dbReference>
<dbReference type="SMART" id="SM00020">
    <property type="entry name" value="Tryp_SPc"/>
    <property type="match status" value="1"/>
</dbReference>
<dbReference type="PROSITE" id="PS50240">
    <property type="entry name" value="TRYPSIN_DOM"/>
    <property type="match status" value="1"/>
</dbReference>
<feature type="domain" description="Peptidase S1" evidence="5">
    <location>
        <begin position="47"/>
        <end position="159"/>
    </location>
</feature>
<dbReference type="CDD" id="cd00190">
    <property type="entry name" value="Tryp_SPc"/>
    <property type="match status" value="1"/>
</dbReference>
<dbReference type="InParanoid" id="A0A7M7NE21"/>
<organism evidence="6 7">
    <name type="scientific">Strongylocentrotus purpuratus</name>
    <name type="common">Purple sea urchin</name>
    <dbReference type="NCBI Taxonomy" id="7668"/>
    <lineage>
        <taxon>Eukaryota</taxon>
        <taxon>Metazoa</taxon>
        <taxon>Echinodermata</taxon>
        <taxon>Eleutherozoa</taxon>
        <taxon>Echinozoa</taxon>
        <taxon>Echinoidea</taxon>
        <taxon>Euechinoidea</taxon>
        <taxon>Echinacea</taxon>
        <taxon>Camarodonta</taxon>
        <taxon>Echinidea</taxon>
        <taxon>Strongylocentrotidae</taxon>
        <taxon>Strongylocentrotus</taxon>
    </lineage>
</organism>
<dbReference type="PANTHER" id="PTHR24252:SF7">
    <property type="entry name" value="HYALIN"/>
    <property type="match status" value="1"/>
</dbReference>
<dbReference type="Pfam" id="PF00089">
    <property type="entry name" value="Trypsin"/>
    <property type="match status" value="1"/>
</dbReference>
<evidence type="ECO:0000256" key="1">
    <source>
        <dbReference type="ARBA" id="ARBA00022670"/>
    </source>
</evidence>
<reference evidence="7" key="1">
    <citation type="submission" date="2015-02" db="EMBL/GenBank/DDBJ databases">
        <title>Genome sequencing for Strongylocentrotus purpuratus.</title>
        <authorList>
            <person name="Murali S."/>
            <person name="Liu Y."/>
            <person name="Vee V."/>
            <person name="English A."/>
            <person name="Wang M."/>
            <person name="Skinner E."/>
            <person name="Han Y."/>
            <person name="Muzny D.M."/>
            <person name="Worley K.C."/>
            <person name="Gibbs R.A."/>
        </authorList>
    </citation>
    <scope>NUCLEOTIDE SEQUENCE</scope>
</reference>
<sequence>MGPEDKKEDQFEDVSLFNPIFSKLNQNLLDTSICGTRPAYAPDQSRIVGGINALPGEFPWIGSLRVDDGSDRGRFFCGTTLITSQWVLTAAHCAGSYIDRVIFGGLRLSNESEYEVNAEVADIIIHPDYDAESNDKDIALLRLTEPVSFSDYVRPAMLA</sequence>
<dbReference type="PRINTS" id="PR00722">
    <property type="entry name" value="CHYMOTRYPSIN"/>
</dbReference>
<dbReference type="OMA" id="SWCGASL"/>
<accession>A0A7M7NE21</accession>
<evidence type="ECO:0000313" key="6">
    <source>
        <dbReference type="EnsemblMetazoa" id="XP_030834985"/>
    </source>
</evidence>
<reference evidence="6" key="2">
    <citation type="submission" date="2021-01" db="UniProtKB">
        <authorList>
            <consortium name="EnsemblMetazoa"/>
        </authorList>
    </citation>
    <scope>IDENTIFICATION</scope>
</reference>
<evidence type="ECO:0000313" key="7">
    <source>
        <dbReference type="Proteomes" id="UP000007110"/>
    </source>
</evidence>
<dbReference type="InterPro" id="IPR018114">
    <property type="entry name" value="TRYPSIN_HIS"/>
</dbReference>
<keyword evidence="4" id="KW-1015">Disulfide bond</keyword>
<evidence type="ECO:0000256" key="3">
    <source>
        <dbReference type="ARBA" id="ARBA00022825"/>
    </source>
</evidence>
<dbReference type="GeneID" id="115921566"/>